<reference evidence="8" key="1">
    <citation type="submission" date="2017-09" db="EMBL/GenBank/DDBJ databases">
        <title>Depth-based differentiation of microbial function through sediment-hosted aquifers and enrichment of novel symbionts in the deep terrestrial subsurface.</title>
        <authorList>
            <person name="Probst A.J."/>
            <person name="Ladd B."/>
            <person name="Jarett J.K."/>
            <person name="Geller-Mcgrath D.E."/>
            <person name="Sieber C.M.K."/>
            <person name="Emerson J.B."/>
            <person name="Anantharaman K."/>
            <person name="Thomas B.C."/>
            <person name="Malmstrom R."/>
            <person name="Stieglmeier M."/>
            <person name="Klingl A."/>
            <person name="Woyke T."/>
            <person name="Ryan C.M."/>
            <person name="Banfield J.F."/>
        </authorList>
    </citation>
    <scope>NUCLEOTIDE SEQUENCE [LARGE SCALE GENOMIC DNA]</scope>
</reference>
<evidence type="ECO:0000256" key="2">
    <source>
        <dbReference type="ARBA" id="ARBA00022692"/>
    </source>
</evidence>
<feature type="transmembrane region" description="Helical" evidence="5">
    <location>
        <begin position="253"/>
        <end position="270"/>
    </location>
</feature>
<dbReference type="PANTHER" id="PTHR37422">
    <property type="entry name" value="TEICHURONIC ACID BIOSYNTHESIS PROTEIN TUAE"/>
    <property type="match status" value="1"/>
</dbReference>
<feature type="transmembrane region" description="Helical" evidence="5">
    <location>
        <begin position="169"/>
        <end position="191"/>
    </location>
</feature>
<feature type="transmembrane region" description="Helical" evidence="5">
    <location>
        <begin position="113"/>
        <end position="134"/>
    </location>
</feature>
<feature type="transmembrane region" description="Helical" evidence="5">
    <location>
        <begin position="224"/>
        <end position="246"/>
    </location>
</feature>
<feature type="transmembrane region" description="Helical" evidence="5">
    <location>
        <begin position="56"/>
        <end position="77"/>
    </location>
</feature>
<keyword evidence="4 5" id="KW-0472">Membrane</keyword>
<proteinExistence type="predicted"/>
<evidence type="ECO:0000259" key="6">
    <source>
        <dbReference type="Pfam" id="PF04932"/>
    </source>
</evidence>
<dbReference type="GO" id="GO:0016020">
    <property type="term" value="C:membrane"/>
    <property type="evidence" value="ECO:0007669"/>
    <property type="project" value="UniProtKB-SubCell"/>
</dbReference>
<evidence type="ECO:0000256" key="5">
    <source>
        <dbReference type="SAM" id="Phobius"/>
    </source>
</evidence>
<organism evidence="7 8">
    <name type="scientific">Candidatus Uhrbacteria bacterium CG_4_9_14_3_um_filter_36_7</name>
    <dbReference type="NCBI Taxonomy" id="1975033"/>
    <lineage>
        <taxon>Bacteria</taxon>
        <taxon>Candidatus Uhriibacteriota</taxon>
    </lineage>
</organism>
<dbReference type="InterPro" id="IPR051533">
    <property type="entry name" value="WaaL-like"/>
</dbReference>
<feature type="domain" description="O-antigen ligase-related" evidence="6">
    <location>
        <begin position="261"/>
        <end position="424"/>
    </location>
</feature>
<evidence type="ECO:0000256" key="4">
    <source>
        <dbReference type="ARBA" id="ARBA00023136"/>
    </source>
</evidence>
<evidence type="ECO:0000256" key="1">
    <source>
        <dbReference type="ARBA" id="ARBA00004141"/>
    </source>
</evidence>
<feature type="transmembrane region" description="Helical" evidence="5">
    <location>
        <begin position="276"/>
        <end position="295"/>
    </location>
</feature>
<evidence type="ECO:0000313" key="8">
    <source>
        <dbReference type="Proteomes" id="UP000229749"/>
    </source>
</evidence>
<dbReference type="AlphaFoldDB" id="A0A2M7XIA5"/>
<dbReference type="PANTHER" id="PTHR37422:SF17">
    <property type="entry name" value="O-ANTIGEN LIGASE"/>
    <property type="match status" value="1"/>
</dbReference>
<gene>
    <name evidence="7" type="ORF">CO172_00535</name>
</gene>
<dbReference type="InterPro" id="IPR007016">
    <property type="entry name" value="O-antigen_ligase-rel_domated"/>
</dbReference>
<evidence type="ECO:0000256" key="3">
    <source>
        <dbReference type="ARBA" id="ARBA00022989"/>
    </source>
</evidence>
<feature type="transmembrane region" description="Helical" evidence="5">
    <location>
        <begin position="411"/>
        <end position="431"/>
    </location>
</feature>
<comment type="caution">
    <text evidence="7">The sequence shown here is derived from an EMBL/GenBank/DDBJ whole genome shotgun (WGS) entry which is preliminary data.</text>
</comment>
<sequence>MKEQFFGKVFWLTLIFQAIIFALAIFVFKTTFVLPVLMIIGFTVFILTLKHLEWGIAIAFAELFAHSHGHIFSATIFDFSLSLRMVIFIAVLSAWLVLVFLKKSIRTIFKDKRLIPFLPLAYAVFLGFIFGLIHNNPKQVFDDGNAYFYFLYIFPVLSIVWNSQKQRMLLQLFAGSSIWVVIVTLSLLFIFTHFPEWQLSYVYEFIRDTRTGELTRILPNIFRIFLQAQFSVLVFFFLILSFLWFTPLFKNKSLLLQIIILSFLFSVILISLSRSFWVGLIAGGFVFIILFLIFIPFKFKQLLEKKAVSVASFIFSLLILLMIIFFPYPVQQGISSQSFTKIFSDRTESDVAISSRWKLLGPMVNVIKKQPILGHGFGTEIEYETDDPRIREQDQTGLQRTYAFEWGWLEVMVKMGFIGLIGFIVLGLWIIRGFIIYLHTEKAWLAAGCIASLIMLYITHIFSPYLNHPLGIGFILFLLPFIHETIPLKPEIKKTLIDSATKIIKPTSKTFNYPIRRNLDKNHNHE</sequence>
<evidence type="ECO:0000313" key="7">
    <source>
        <dbReference type="EMBL" id="PJA47670.1"/>
    </source>
</evidence>
<name>A0A2M7XIA5_9BACT</name>
<feature type="transmembrane region" description="Helical" evidence="5">
    <location>
        <begin position="443"/>
        <end position="462"/>
    </location>
</feature>
<dbReference type="EMBL" id="PFWS01000006">
    <property type="protein sequence ID" value="PJA47670.1"/>
    <property type="molecule type" value="Genomic_DNA"/>
</dbReference>
<comment type="subcellular location">
    <subcellularLocation>
        <location evidence="1">Membrane</location>
        <topology evidence="1">Multi-pass membrane protein</topology>
    </subcellularLocation>
</comment>
<feature type="transmembrane region" description="Helical" evidence="5">
    <location>
        <begin position="32"/>
        <end position="49"/>
    </location>
</feature>
<feature type="transmembrane region" description="Helical" evidence="5">
    <location>
        <begin position="146"/>
        <end position="162"/>
    </location>
</feature>
<feature type="transmembrane region" description="Helical" evidence="5">
    <location>
        <begin position="9"/>
        <end position="26"/>
    </location>
</feature>
<keyword evidence="2 5" id="KW-0812">Transmembrane</keyword>
<accession>A0A2M7XIA5</accession>
<feature type="transmembrane region" description="Helical" evidence="5">
    <location>
        <begin position="307"/>
        <end position="328"/>
    </location>
</feature>
<dbReference type="Pfam" id="PF04932">
    <property type="entry name" value="Wzy_C"/>
    <property type="match status" value="1"/>
</dbReference>
<dbReference type="Proteomes" id="UP000229749">
    <property type="component" value="Unassembled WGS sequence"/>
</dbReference>
<protein>
    <recommendedName>
        <fullName evidence="6">O-antigen ligase-related domain-containing protein</fullName>
    </recommendedName>
</protein>
<feature type="transmembrane region" description="Helical" evidence="5">
    <location>
        <begin position="83"/>
        <end position="101"/>
    </location>
</feature>
<keyword evidence="3 5" id="KW-1133">Transmembrane helix</keyword>